<dbReference type="OrthoDB" id="2505514at2759"/>
<feature type="region of interest" description="Disordered" evidence="1">
    <location>
        <begin position="455"/>
        <end position="553"/>
    </location>
</feature>
<feature type="compositionally biased region" description="Low complexity" evidence="1">
    <location>
        <begin position="717"/>
        <end position="738"/>
    </location>
</feature>
<accession>A0A5B0NCB1</accession>
<evidence type="ECO:0000313" key="3">
    <source>
        <dbReference type="EMBL" id="KAA1086881.1"/>
    </source>
</evidence>
<dbReference type="Pfam" id="PF25381">
    <property type="entry name" value="PH_26"/>
    <property type="match status" value="1"/>
</dbReference>
<dbReference type="Gene3D" id="2.30.29.30">
    <property type="entry name" value="Pleckstrin-homology domain (PH domain)/Phosphotyrosine-binding domain (PTB)"/>
    <property type="match status" value="1"/>
</dbReference>
<feature type="compositionally biased region" description="Polar residues" evidence="1">
    <location>
        <begin position="1083"/>
        <end position="1097"/>
    </location>
</feature>
<feature type="compositionally biased region" description="Acidic residues" evidence="1">
    <location>
        <begin position="765"/>
        <end position="791"/>
    </location>
</feature>
<proteinExistence type="predicted"/>
<evidence type="ECO:0000259" key="2">
    <source>
        <dbReference type="Pfam" id="PF25381"/>
    </source>
</evidence>
<evidence type="ECO:0000256" key="1">
    <source>
        <dbReference type="SAM" id="MobiDB-lite"/>
    </source>
</evidence>
<feature type="region of interest" description="Disordered" evidence="1">
    <location>
        <begin position="1074"/>
        <end position="1097"/>
    </location>
</feature>
<dbReference type="InterPro" id="IPR058155">
    <property type="entry name" value="Skg3/CAF120-like_PH"/>
</dbReference>
<feature type="compositionally biased region" description="Low complexity" evidence="1">
    <location>
        <begin position="1126"/>
        <end position="1142"/>
    </location>
</feature>
<keyword evidence="4" id="KW-1185">Reference proteome</keyword>
<feature type="compositionally biased region" description="Polar residues" evidence="1">
    <location>
        <begin position="456"/>
        <end position="485"/>
    </location>
</feature>
<feature type="domain" description="Skg3/CAF120-like PH-like" evidence="2">
    <location>
        <begin position="180"/>
        <end position="377"/>
    </location>
</feature>
<comment type="caution">
    <text evidence="3">The sequence shown here is derived from an EMBL/GenBank/DDBJ whole genome shotgun (WGS) entry which is preliminary data.</text>
</comment>
<protein>
    <recommendedName>
        <fullName evidence="2">Skg3/CAF120-like PH-like domain-containing protein</fullName>
    </recommendedName>
</protein>
<feature type="compositionally biased region" description="Low complexity" evidence="1">
    <location>
        <begin position="577"/>
        <end position="601"/>
    </location>
</feature>
<feature type="region of interest" description="Disordered" evidence="1">
    <location>
        <begin position="577"/>
        <end position="877"/>
    </location>
</feature>
<feature type="compositionally biased region" description="Polar residues" evidence="1">
    <location>
        <begin position="829"/>
        <end position="856"/>
    </location>
</feature>
<feature type="compositionally biased region" description="Low complexity" evidence="1">
    <location>
        <begin position="1151"/>
        <end position="1193"/>
    </location>
</feature>
<reference evidence="3 4" key="1">
    <citation type="submission" date="2019-05" db="EMBL/GenBank/DDBJ databases">
        <title>Emergence of the Ug99 lineage of the wheat stem rust pathogen through somatic hybridization.</title>
        <authorList>
            <person name="Li F."/>
            <person name="Upadhyaya N.M."/>
            <person name="Sperschneider J."/>
            <person name="Matny O."/>
            <person name="Nguyen-Phuc H."/>
            <person name="Mago R."/>
            <person name="Raley C."/>
            <person name="Miller M.E."/>
            <person name="Silverstein K.A.T."/>
            <person name="Henningsen E."/>
            <person name="Hirsch C.D."/>
            <person name="Visser B."/>
            <person name="Pretorius Z.A."/>
            <person name="Steffenson B.J."/>
            <person name="Schwessinger B."/>
            <person name="Dodds P.N."/>
            <person name="Figueroa M."/>
        </authorList>
    </citation>
    <scope>NUCLEOTIDE SEQUENCE [LARGE SCALE GENOMIC DNA]</scope>
    <source>
        <strain evidence="3">21-0</strain>
    </source>
</reference>
<organism evidence="3 4">
    <name type="scientific">Puccinia graminis f. sp. tritici</name>
    <dbReference type="NCBI Taxonomy" id="56615"/>
    <lineage>
        <taxon>Eukaryota</taxon>
        <taxon>Fungi</taxon>
        <taxon>Dikarya</taxon>
        <taxon>Basidiomycota</taxon>
        <taxon>Pucciniomycotina</taxon>
        <taxon>Pucciniomycetes</taxon>
        <taxon>Pucciniales</taxon>
        <taxon>Pucciniaceae</taxon>
        <taxon>Puccinia</taxon>
    </lineage>
</organism>
<evidence type="ECO:0000313" key="4">
    <source>
        <dbReference type="Proteomes" id="UP000324748"/>
    </source>
</evidence>
<feature type="compositionally biased region" description="Polar residues" evidence="1">
    <location>
        <begin position="802"/>
        <end position="819"/>
    </location>
</feature>
<dbReference type="Proteomes" id="UP000324748">
    <property type="component" value="Unassembled WGS sequence"/>
</dbReference>
<feature type="compositionally biased region" description="Gly residues" evidence="1">
    <location>
        <begin position="860"/>
        <end position="870"/>
    </location>
</feature>
<dbReference type="InterPro" id="IPR011993">
    <property type="entry name" value="PH-like_dom_sf"/>
</dbReference>
<name>A0A5B0NCB1_PUCGR</name>
<sequence>MSQPTGTGLTPTHDLERLIDLFRLPKFYYEGFIFRRTILLSDGAPPKRTDQNALWAKYYVQIAGTTMSCWDAAEIEMAAQEGRQVAPTYTNITDARVDLPDPHSSAHSTELLNPPSPHLFFLNNAGRNKFGFACLDQHSLLAWVSAIRLSSWERSRLFEIYTGTLLGLRFFNHLDSPTPNEKAEGYLTIRFPKDTEWTKVWAVLVRDKALLNGTAPQNYYLKDNKWNRRGSLFNLAGLVNKTQHSPSSSTTLIDPDATRTEPGLVFYPKKGAKKHIGILTNISFAAAVYPESRALIESSTMFKLEGRFEGIMASHDGRPSESQTASVDQEGFILATPDEGTECDMLGWLLGVMSAFRLYGKPAKFNYDPTDPNSFYFAYPIGPERERLFLDCQTVAESLDVQEHSLAQLRQKFTSLVAARLHLPRKSVADLPESVHEPYEPIVTTPQSIDEPLSYLSAQSPSSQPALKSLDHSSTPRSPPSVTLQPSPAPESPASDPNSSYSDPPLTSEIPENALRPPTSEPPSSDHHSRSPVTPQSQSELLEVGKPARPLSTLDDDLVSFAAYVTYEDPVDTPEVPTLLLISSPSPASSPSKSPSATLAPITEKTHQSSSDNPPDPVSPSRQAASQSAANDPIPEGYEDMIYALSLVDQESPMVPPPQEDSIGPSKSAQAPSTRSDSPQLEFLSRPPPASVSPQPNSAPISPDAQAVKPSFPSSFAAGKKGAARLAAAQAAQAAGKASGFRPGKPGRTASAGQKKPPSSWNSSDSEDDDDDENPNDDDDEEDEDEEGEEDDRLKKHRLTTAMPSSISQVNSERGFQANQERKTMLLPQATTREGTYSMYSTGGPTSDSRPISQAVSSAGGSGGGAGGEMGQFPNPANRREVPAVLRDQPAETGAENNGLRPAFSQHGLLHRVMQERQEKSAKSIQEAAHWSGEPLVQVNHKPPPIQSGLLGAIASHERDRKRDGGMGAMLTERARERALRQRETDELQRQSMFMMAGAGPMGFPNQPGFNQLPMLQMMYNHQPHLFPTAAGMPTPYEQMMFQQHQFQLQQQAILNAQQYMVGAPYPYSAAPLLQQQQQQQQSLANGANPSGTLSTHQSVYGFPLNIQQQQQQQQAQFGFLPLPSQQQQQPLTLNPHLNPQHQASLNNHHPGPVVGRPASAAAPAPLLPGSSSATTLASAAAAAGNPSSNGPNHLYSYHQS</sequence>
<feature type="region of interest" description="Disordered" evidence="1">
    <location>
        <begin position="1126"/>
        <end position="1201"/>
    </location>
</feature>
<feature type="compositionally biased region" description="Polar residues" evidence="1">
    <location>
        <begin position="665"/>
        <end position="679"/>
    </location>
</feature>
<gene>
    <name evidence="3" type="ORF">PGT21_014527</name>
</gene>
<dbReference type="AlphaFoldDB" id="A0A5B0NCB1"/>
<feature type="compositionally biased region" description="Low complexity" evidence="1">
    <location>
        <begin position="609"/>
        <end position="630"/>
    </location>
</feature>
<feature type="compositionally biased region" description="Polar residues" evidence="1">
    <location>
        <begin position="531"/>
        <end position="540"/>
    </location>
</feature>
<dbReference type="EMBL" id="VSWC01000105">
    <property type="protein sequence ID" value="KAA1086881.1"/>
    <property type="molecule type" value="Genomic_DNA"/>
</dbReference>